<sequence>MNKADQAFNEEFKPVFPPEAYHAEASWQDKVLFALSQLGAGNAPEVATKLAEFETQENATALNQHAEEVLQGLYKKGLIKGHEQSDGLQYDLSKITRPNTGGTDPDLL</sequence>
<dbReference type="KEGG" id="mrob:HH214_04390"/>
<evidence type="ECO:0000256" key="1">
    <source>
        <dbReference type="SAM" id="MobiDB-lite"/>
    </source>
</evidence>
<evidence type="ECO:0000313" key="2">
    <source>
        <dbReference type="EMBL" id="QJD95172.1"/>
    </source>
</evidence>
<feature type="region of interest" description="Disordered" evidence="1">
    <location>
        <begin position="89"/>
        <end position="108"/>
    </location>
</feature>
<evidence type="ECO:0000313" key="3">
    <source>
        <dbReference type="Proteomes" id="UP000503278"/>
    </source>
</evidence>
<reference evidence="2 3" key="1">
    <citation type="submission" date="2020-04" db="EMBL/GenBank/DDBJ databases">
        <title>Genome sequencing of novel species.</title>
        <authorList>
            <person name="Heo J."/>
            <person name="Kim S.-J."/>
            <person name="Kim J.-S."/>
            <person name="Hong S.-B."/>
            <person name="Kwon S.-W."/>
        </authorList>
    </citation>
    <scope>NUCLEOTIDE SEQUENCE [LARGE SCALE GENOMIC DNA]</scope>
    <source>
        <strain evidence="2 3">F39-2</strain>
    </source>
</reference>
<gene>
    <name evidence="2" type="ORF">HH214_04390</name>
</gene>
<organism evidence="2 3">
    <name type="scientific">Mucilaginibacter robiniae</name>
    <dbReference type="NCBI Taxonomy" id="2728022"/>
    <lineage>
        <taxon>Bacteria</taxon>
        <taxon>Pseudomonadati</taxon>
        <taxon>Bacteroidota</taxon>
        <taxon>Sphingobacteriia</taxon>
        <taxon>Sphingobacteriales</taxon>
        <taxon>Sphingobacteriaceae</taxon>
        <taxon>Mucilaginibacter</taxon>
    </lineage>
</organism>
<proteinExistence type="predicted"/>
<protein>
    <submittedName>
        <fullName evidence="2">Uncharacterized protein</fullName>
    </submittedName>
</protein>
<keyword evidence="3" id="KW-1185">Reference proteome</keyword>
<name>A0A7L5DVR3_9SPHI</name>
<dbReference type="Proteomes" id="UP000503278">
    <property type="component" value="Chromosome"/>
</dbReference>
<dbReference type="AlphaFoldDB" id="A0A7L5DVR3"/>
<accession>A0A7L5DVR3</accession>
<dbReference type="EMBL" id="CP051682">
    <property type="protein sequence ID" value="QJD95172.1"/>
    <property type="molecule type" value="Genomic_DNA"/>
</dbReference>
<dbReference type="RefSeq" id="WP_169606189.1">
    <property type="nucleotide sequence ID" value="NZ_CP051682.1"/>
</dbReference>